<evidence type="ECO:0000256" key="1">
    <source>
        <dbReference type="SAM" id="MobiDB-lite"/>
    </source>
</evidence>
<dbReference type="InterPro" id="IPR002575">
    <property type="entry name" value="Aminoglycoside_PTrfase"/>
</dbReference>
<dbReference type="InterPro" id="IPR011009">
    <property type="entry name" value="Kinase-like_dom_sf"/>
</dbReference>
<evidence type="ECO:0000259" key="2">
    <source>
        <dbReference type="Pfam" id="PF01636"/>
    </source>
</evidence>
<organism evidence="3 4">
    <name type="scientific">Actinomadura craniellae</name>
    <dbReference type="NCBI Taxonomy" id="2231787"/>
    <lineage>
        <taxon>Bacteria</taxon>
        <taxon>Bacillati</taxon>
        <taxon>Actinomycetota</taxon>
        <taxon>Actinomycetes</taxon>
        <taxon>Streptosporangiales</taxon>
        <taxon>Thermomonosporaceae</taxon>
        <taxon>Actinomadura</taxon>
    </lineage>
</organism>
<dbReference type="PANTHER" id="PTHR21310">
    <property type="entry name" value="AMINOGLYCOSIDE PHOSPHOTRANSFERASE-RELATED-RELATED"/>
    <property type="match status" value="1"/>
</dbReference>
<accession>A0A365GX53</accession>
<reference evidence="3 4" key="1">
    <citation type="submission" date="2018-06" db="EMBL/GenBank/DDBJ databases">
        <title>Actinomadura craniellae sp. nov. isolated from marine sponge Craniella sp.</title>
        <authorList>
            <person name="Li L."/>
            <person name="Xu Q.H."/>
            <person name="Lin H.W."/>
            <person name="Lu Y.H."/>
        </authorList>
    </citation>
    <scope>NUCLEOTIDE SEQUENCE [LARGE SCALE GENOMIC DNA]</scope>
    <source>
        <strain evidence="3 4">LHW63021</strain>
    </source>
</reference>
<dbReference type="PANTHER" id="PTHR21310:SF40">
    <property type="entry name" value="AMINOGLYCOSIDE PHOSPHOTRANSFERASE DOMAIN-CONTAINING PROTEIN-RELATED"/>
    <property type="match status" value="1"/>
</dbReference>
<dbReference type="EMBL" id="QLYX01000019">
    <property type="protein sequence ID" value="RAY11409.1"/>
    <property type="molecule type" value="Genomic_DNA"/>
</dbReference>
<dbReference type="CDD" id="cd05154">
    <property type="entry name" value="ACAD10_11_N-like"/>
    <property type="match status" value="1"/>
</dbReference>
<keyword evidence="4" id="KW-1185">Reference proteome</keyword>
<dbReference type="AlphaFoldDB" id="A0A365GX53"/>
<proteinExistence type="predicted"/>
<dbReference type="Pfam" id="PF01636">
    <property type="entry name" value="APH"/>
    <property type="match status" value="1"/>
</dbReference>
<sequence length="369" mass="40873">MYFCSHGPEVGGAPARCAPPSRERGTPMPIPDQRDPEVTRTVLNRWLAGRLPGAEVERLQTPATSGFSAETIMFSAGGRGFVAKVAPTNYQIFPEPRFEEQYRLLAELRRRGLPVPEVFWYEPDASLLGAPFLVMGAISGRAPSDMPPYHMEGWVTEISPAERSAMWDNGLVAMAAVHAQPVAGLEYVDQTGYGPTGLRQRLGYWDHYLHWAYAGKVPVAERALEWLRAHQPPEPHEPRLLWGDSRIGNILFVDGAVAGVLDWEMATLGQPEEDLAWYLYLDRHHGEGVGAERLPGFPTARETVARYTGLLGRPLADLEYYEVLSGLKFAAVMARIGQLMISYGLVPADDPFPHTNTATRLLATVLEEL</sequence>
<feature type="domain" description="Aminoglycoside phosphotransferase" evidence="2">
    <location>
        <begin position="61"/>
        <end position="290"/>
    </location>
</feature>
<gene>
    <name evidence="3" type="ORF">DPM19_30770</name>
</gene>
<name>A0A365GX53_9ACTN</name>
<protein>
    <submittedName>
        <fullName evidence="3">Phosphotransferase family protein</fullName>
    </submittedName>
</protein>
<dbReference type="InterPro" id="IPR041726">
    <property type="entry name" value="ACAD10_11_N"/>
</dbReference>
<evidence type="ECO:0000313" key="3">
    <source>
        <dbReference type="EMBL" id="RAY11409.1"/>
    </source>
</evidence>
<feature type="region of interest" description="Disordered" evidence="1">
    <location>
        <begin position="1"/>
        <end position="35"/>
    </location>
</feature>
<dbReference type="Gene3D" id="3.90.1200.10">
    <property type="match status" value="1"/>
</dbReference>
<dbReference type="SUPFAM" id="SSF56112">
    <property type="entry name" value="Protein kinase-like (PK-like)"/>
    <property type="match status" value="1"/>
</dbReference>
<dbReference type="InterPro" id="IPR051678">
    <property type="entry name" value="AGP_Transferase"/>
</dbReference>
<comment type="caution">
    <text evidence="3">The sequence shown here is derived from an EMBL/GenBank/DDBJ whole genome shotgun (WGS) entry which is preliminary data.</text>
</comment>
<dbReference type="GO" id="GO:0016740">
    <property type="term" value="F:transferase activity"/>
    <property type="evidence" value="ECO:0007669"/>
    <property type="project" value="UniProtKB-KW"/>
</dbReference>
<dbReference type="Proteomes" id="UP000251891">
    <property type="component" value="Unassembled WGS sequence"/>
</dbReference>
<keyword evidence="3" id="KW-0808">Transferase</keyword>
<dbReference type="Gene3D" id="3.30.200.20">
    <property type="entry name" value="Phosphorylase Kinase, domain 1"/>
    <property type="match status" value="1"/>
</dbReference>
<evidence type="ECO:0000313" key="4">
    <source>
        <dbReference type="Proteomes" id="UP000251891"/>
    </source>
</evidence>